<evidence type="ECO:0000313" key="1">
    <source>
        <dbReference type="EMBL" id="PRQ53330.1"/>
    </source>
</evidence>
<organism evidence="1 2">
    <name type="scientific">Rosa chinensis</name>
    <name type="common">China rose</name>
    <dbReference type="NCBI Taxonomy" id="74649"/>
    <lineage>
        <taxon>Eukaryota</taxon>
        <taxon>Viridiplantae</taxon>
        <taxon>Streptophyta</taxon>
        <taxon>Embryophyta</taxon>
        <taxon>Tracheophyta</taxon>
        <taxon>Spermatophyta</taxon>
        <taxon>Magnoliopsida</taxon>
        <taxon>eudicotyledons</taxon>
        <taxon>Gunneridae</taxon>
        <taxon>Pentapetalae</taxon>
        <taxon>rosids</taxon>
        <taxon>fabids</taxon>
        <taxon>Rosales</taxon>
        <taxon>Rosaceae</taxon>
        <taxon>Rosoideae</taxon>
        <taxon>Rosoideae incertae sedis</taxon>
        <taxon>Rosa</taxon>
    </lineage>
</organism>
<keyword evidence="2" id="KW-1185">Reference proteome</keyword>
<dbReference type="Proteomes" id="UP000238479">
    <property type="component" value="Chromosome 2"/>
</dbReference>
<reference evidence="1 2" key="1">
    <citation type="journal article" date="2018" name="Nat. Genet.">
        <title>The Rosa genome provides new insights in the design of modern roses.</title>
        <authorList>
            <person name="Bendahmane M."/>
        </authorList>
    </citation>
    <scope>NUCLEOTIDE SEQUENCE [LARGE SCALE GENOMIC DNA]</scope>
    <source>
        <strain evidence="2">cv. Old Blush</strain>
    </source>
</reference>
<gene>
    <name evidence="1" type="ORF">RchiOBHm_Chr2g0165341</name>
</gene>
<name>A0A2P6S3S4_ROSCH</name>
<sequence>MNLDPGEPATAYKKDLQGELENPSLKSTFWPSLSWWFCSKNNDPGLKTAYKLDPEDGAVTKAFEVIERNLFS</sequence>
<comment type="caution">
    <text evidence="1">The sequence shown here is derived from an EMBL/GenBank/DDBJ whole genome shotgun (WGS) entry which is preliminary data.</text>
</comment>
<protein>
    <submittedName>
        <fullName evidence="1">Uncharacterized protein</fullName>
    </submittedName>
</protein>
<evidence type="ECO:0000313" key="2">
    <source>
        <dbReference type="Proteomes" id="UP000238479"/>
    </source>
</evidence>
<accession>A0A2P6S3S4</accession>
<dbReference type="Gramene" id="PRQ53330">
    <property type="protein sequence ID" value="PRQ53330"/>
    <property type="gene ID" value="RchiOBHm_Chr2g0165341"/>
</dbReference>
<dbReference type="EMBL" id="PDCK01000040">
    <property type="protein sequence ID" value="PRQ53330.1"/>
    <property type="molecule type" value="Genomic_DNA"/>
</dbReference>
<proteinExistence type="predicted"/>
<dbReference type="AlphaFoldDB" id="A0A2P6S3S4"/>